<dbReference type="EMBL" id="KN822207">
    <property type="protein sequence ID" value="KIM52577.1"/>
    <property type="molecule type" value="Genomic_DNA"/>
</dbReference>
<feature type="region of interest" description="Disordered" evidence="1">
    <location>
        <begin position="1"/>
        <end position="33"/>
    </location>
</feature>
<dbReference type="InParanoid" id="A0A0C2ZIJ3"/>
<evidence type="ECO:0000256" key="1">
    <source>
        <dbReference type="SAM" id="MobiDB-lite"/>
    </source>
</evidence>
<evidence type="ECO:0000313" key="3">
    <source>
        <dbReference type="Proteomes" id="UP000053989"/>
    </source>
</evidence>
<dbReference type="Proteomes" id="UP000053989">
    <property type="component" value="Unassembled WGS sequence"/>
</dbReference>
<protein>
    <submittedName>
        <fullName evidence="2">Uncharacterized protein</fullName>
    </submittedName>
</protein>
<keyword evidence="3" id="KW-1185">Reference proteome</keyword>
<organism evidence="2 3">
    <name type="scientific">Scleroderma citrinum Foug A</name>
    <dbReference type="NCBI Taxonomy" id="1036808"/>
    <lineage>
        <taxon>Eukaryota</taxon>
        <taxon>Fungi</taxon>
        <taxon>Dikarya</taxon>
        <taxon>Basidiomycota</taxon>
        <taxon>Agaricomycotina</taxon>
        <taxon>Agaricomycetes</taxon>
        <taxon>Agaricomycetidae</taxon>
        <taxon>Boletales</taxon>
        <taxon>Sclerodermatineae</taxon>
        <taxon>Sclerodermataceae</taxon>
        <taxon>Scleroderma</taxon>
    </lineage>
</organism>
<accession>A0A0C2ZIJ3</accession>
<evidence type="ECO:0000313" key="2">
    <source>
        <dbReference type="EMBL" id="KIM52577.1"/>
    </source>
</evidence>
<proteinExistence type="predicted"/>
<reference evidence="2 3" key="1">
    <citation type="submission" date="2014-04" db="EMBL/GenBank/DDBJ databases">
        <authorList>
            <consortium name="DOE Joint Genome Institute"/>
            <person name="Kuo A."/>
            <person name="Kohler A."/>
            <person name="Nagy L.G."/>
            <person name="Floudas D."/>
            <person name="Copeland A."/>
            <person name="Barry K.W."/>
            <person name="Cichocki N."/>
            <person name="Veneault-Fourrey C."/>
            <person name="LaButti K."/>
            <person name="Lindquist E.A."/>
            <person name="Lipzen A."/>
            <person name="Lundell T."/>
            <person name="Morin E."/>
            <person name="Murat C."/>
            <person name="Sun H."/>
            <person name="Tunlid A."/>
            <person name="Henrissat B."/>
            <person name="Grigoriev I.V."/>
            <person name="Hibbett D.S."/>
            <person name="Martin F."/>
            <person name="Nordberg H.P."/>
            <person name="Cantor M.N."/>
            <person name="Hua S.X."/>
        </authorList>
    </citation>
    <scope>NUCLEOTIDE SEQUENCE [LARGE SCALE GENOMIC DNA]</scope>
    <source>
        <strain evidence="2 3">Foug A</strain>
    </source>
</reference>
<name>A0A0C2ZIJ3_9AGAM</name>
<dbReference type="AlphaFoldDB" id="A0A0C2ZIJ3"/>
<sequence length="57" mass="6626">MLVDLDGVRDKHQGRDADAEESTRRTRDVRGRGKVGQTRAWVDLFYYESKRTGTNKQ</sequence>
<feature type="compositionally biased region" description="Basic and acidic residues" evidence="1">
    <location>
        <begin position="1"/>
        <end position="31"/>
    </location>
</feature>
<gene>
    <name evidence="2" type="ORF">SCLCIDRAFT_1223652</name>
</gene>
<reference evidence="3" key="2">
    <citation type="submission" date="2015-01" db="EMBL/GenBank/DDBJ databases">
        <title>Evolutionary Origins and Diversification of the Mycorrhizal Mutualists.</title>
        <authorList>
            <consortium name="DOE Joint Genome Institute"/>
            <consortium name="Mycorrhizal Genomics Consortium"/>
            <person name="Kohler A."/>
            <person name="Kuo A."/>
            <person name="Nagy L.G."/>
            <person name="Floudas D."/>
            <person name="Copeland A."/>
            <person name="Barry K.W."/>
            <person name="Cichocki N."/>
            <person name="Veneault-Fourrey C."/>
            <person name="LaButti K."/>
            <person name="Lindquist E.A."/>
            <person name="Lipzen A."/>
            <person name="Lundell T."/>
            <person name="Morin E."/>
            <person name="Murat C."/>
            <person name="Riley R."/>
            <person name="Ohm R."/>
            <person name="Sun H."/>
            <person name="Tunlid A."/>
            <person name="Henrissat B."/>
            <person name="Grigoriev I.V."/>
            <person name="Hibbett D.S."/>
            <person name="Martin F."/>
        </authorList>
    </citation>
    <scope>NUCLEOTIDE SEQUENCE [LARGE SCALE GENOMIC DNA]</scope>
    <source>
        <strain evidence="3">Foug A</strain>
    </source>
</reference>
<dbReference type="HOGENOM" id="CLU_2997774_0_0_1"/>